<keyword evidence="8" id="KW-0503">Monooxygenase</keyword>
<dbReference type="GO" id="GO:0020037">
    <property type="term" value="F:heme binding"/>
    <property type="evidence" value="ECO:0007669"/>
    <property type="project" value="InterPro"/>
</dbReference>
<dbReference type="PANTHER" id="PTHR47943">
    <property type="entry name" value="CYTOCHROME P450 93A3-LIKE"/>
    <property type="match status" value="1"/>
</dbReference>
<evidence type="ECO:0000313" key="11">
    <source>
        <dbReference type="Proteomes" id="UP000215914"/>
    </source>
</evidence>
<comment type="cofactor">
    <cofactor evidence="1">
        <name>heme</name>
        <dbReference type="ChEBI" id="CHEBI:30413"/>
    </cofactor>
</comment>
<keyword evidence="4" id="KW-0349">Heme</keyword>
<dbReference type="GO" id="GO:0047082">
    <property type="term" value="F:3,9-dihydroxypterocarpan 6a-monooxygenase activity"/>
    <property type="evidence" value="ECO:0007669"/>
    <property type="project" value="UniProtKB-EC"/>
</dbReference>
<keyword evidence="11" id="KW-1185">Reference proteome</keyword>
<keyword evidence="9" id="KW-0472">Membrane</keyword>
<evidence type="ECO:0000313" key="10">
    <source>
        <dbReference type="EMBL" id="KAF5774161.1"/>
    </source>
</evidence>
<dbReference type="Gene3D" id="1.10.630.10">
    <property type="entry name" value="Cytochrome P450"/>
    <property type="match status" value="1"/>
</dbReference>
<evidence type="ECO:0000256" key="7">
    <source>
        <dbReference type="ARBA" id="ARBA00023004"/>
    </source>
</evidence>
<name>A0A9K3HCN1_HELAN</name>
<evidence type="ECO:0000256" key="9">
    <source>
        <dbReference type="ARBA" id="ARBA00023136"/>
    </source>
</evidence>
<dbReference type="Pfam" id="PF00067">
    <property type="entry name" value="p450"/>
    <property type="match status" value="1"/>
</dbReference>
<protein>
    <submittedName>
        <fullName evidence="10">3,9-dihydroxypterocarpan 6A-monooxygenase</fullName>
        <ecNumber evidence="10">1.14.14.93</ecNumber>
    </submittedName>
</protein>
<dbReference type="GO" id="GO:0016020">
    <property type="term" value="C:membrane"/>
    <property type="evidence" value="ECO:0007669"/>
    <property type="project" value="UniProtKB-SubCell"/>
</dbReference>
<dbReference type="EC" id="1.14.14.93" evidence="10"/>
<comment type="subcellular location">
    <subcellularLocation>
        <location evidence="2">Membrane</location>
    </subcellularLocation>
</comment>
<evidence type="ECO:0000256" key="2">
    <source>
        <dbReference type="ARBA" id="ARBA00004370"/>
    </source>
</evidence>
<comment type="caution">
    <text evidence="10">The sequence shown here is derived from an EMBL/GenBank/DDBJ whole genome shotgun (WGS) entry which is preliminary data.</text>
</comment>
<gene>
    <name evidence="10" type="ORF">HanXRQr2_Chr13g0597091</name>
</gene>
<evidence type="ECO:0000256" key="8">
    <source>
        <dbReference type="ARBA" id="ARBA00023033"/>
    </source>
</evidence>
<dbReference type="GO" id="GO:0005506">
    <property type="term" value="F:iron ion binding"/>
    <property type="evidence" value="ECO:0007669"/>
    <property type="project" value="InterPro"/>
</dbReference>
<dbReference type="InterPro" id="IPR001128">
    <property type="entry name" value="Cyt_P450"/>
</dbReference>
<dbReference type="EMBL" id="MNCJ02000328">
    <property type="protein sequence ID" value="KAF5774161.1"/>
    <property type="molecule type" value="Genomic_DNA"/>
</dbReference>
<accession>A0A9K3HCN1</accession>
<reference evidence="10" key="1">
    <citation type="journal article" date="2017" name="Nature">
        <title>The sunflower genome provides insights into oil metabolism, flowering and Asterid evolution.</title>
        <authorList>
            <person name="Badouin H."/>
            <person name="Gouzy J."/>
            <person name="Grassa C.J."/>
            <person name="Murat F."/>
            <person name="Staton S.E."/>
            <person name="Cottret L."/>
            <person name="Lelandais-Briere C."/>
            <person name="Owens G.L."/>
            <person name="Carrere S."/>
            <person name="Mayjonade B."/>
            <person name="Legrand L."/>
            <person name="Gill N."/>
            <person name="Kane N.C."/>
            <person name="Bowers J.E."/>
            <person name="Hubner S."/>
            <person name="Bellec A."/>
            <person name="Berard A."/>
            <person name="Berges H."/>
            <person name="Blanchet N."/>
            <person name="Boniface M.C."/>
            <person name="Brunel D."/>
            <person name="Catrice O."/>
            <person name="Chaidir N."/>
            <person name="Claudel C."/>
            <person name="Donnadieu C."/>
            <person name="Faraut T."/>
            <person name="Fievet G."/>
            <person name="Helmstetter N."/>
            <person name="King M."/>
            <person name="Knapp S.J."/>
            <person name="Lai Z."/>
            <person name="Le Paslier M.C."/>
            <person name="Lippi Y."/>
            <person name="Lorenzon L."/>
            <person name="Mandel J.R."/>
            <person name="Marage G."/>
            <person name="Marchand G."/>
            <person name="Marquand E."/>
            <person name="Bret-Mestries E."/>
            <person name="Morien E."/>
            <person name="Nambeesan S."/>
            <person name="Nguyen T."/>
            <person name="Pegot-Espagnet P."/>
            <person name="Pouilly N."/>
            <person name="Raftis F."/>
            <person name="Sallet E."/>
            <person name="Schiex T."/>
            <person name="Thomas J."/>
            <person name="Vandecasteele C."/>
            <person name="Vares D."/>
            <person name="Vear F."/>
            <person name="Vautrin S."/>
            <person name="Crespi M."/>
            <person name="Mangin B."/>
            <person name="Burke J.M."/>
            <person name="Salse J."/>
            <person name="Munos S."/>
            <person name="Vincourt P."/>
            <person name="Rieseberg L.H."/>
            <person name="Langlade N.B."/>
        </authorList>
    </citation>
    <scope>NUCLEOTIDE SEQUENCE</scope>
    <source>
        <tissue evidence="10">Leaves</tissue>
    </source>
</reference>
<reference evidence="10" key="2">
    <citation type="submission" date="2020-06" db="EMBL/GenBank/DDBJ databases">
        <title>Helianthus annuus Genome sequencing and assembly Release 2.</title>
        <authorList>
            <person name="Gouzy J."/>
            <person name="Langlade N."/>
            <person name="Munos S."/>
        </authorList>
    </citation>
    <scope>NUCLEOTIDE SEQUENCE</scope>
    <source>
        <tissue evidence="10">Leaves</tissue>
    </source>
</reference>
<organism evidence="10 11">
    <name type="scientific">Helianthus annuus</name>
    <name type="common">Common sunflower</name>
    <dbReference type="NCBI Taxonomy" id="4232"/>
    <lineage>
        <taxon>Eukaryota</taxon>
        <taxon>Viridiplantae</taxon>
        <taxon>Streptophyta</taxon>
        <taxon>Embryophyta</taxon>
        <taxon>Tracheophyta</taxon>
        <taxon>Spermatophyta</taxon>
        <taxon>Magnoliopsida</taxon>
        <taxon>eudicotyledons</taxon>
        <taxon>Gunneridae</taxon>
        <taxon>Pentapetalae</taxon>
        <taxon>asterids</taxon>
        <taxon>campanulids</taxon>
        <taxon>Asterales</taxon>
        <taxon>Asteraceae</taxon>
        <taxon>Asteroideae</taxon>
        <taxon>Heliantheae alliance</taxon>
        <taxon>Heliantheae</taxon>
        <taxon>Helianthus</taxon>
    </lineage>
</organism>
<dbReference type="PANTHER" id="PTHR47943:SF8">
    <property type="entry name" value="CYTOCHROME P450"/>
    <property type="match status" value="1"/>
</dbReference>
<dbReference type="Gramene" id="mRNA:HanXRQr2_Chr13g0597091">
    <property type="protein sequence ID" value="CDS:HanXRQr2_Chr13g0597091.1"/>
    <property type="gene ID" value="HanXRQr2_Chr13g0597091"/>
</dbReference>
<evidence type="ECO:0000256" key="5">
    <source>
        <dbReference type="ARBA" id="ARBA00022723"/>
    </source>
</evidence>
<evidence type="ECO:0000256" key="4">
    <source>
        <dbReference type="ARBA" id="ARBA00022617"/>
    </source>
</evidence>
<keyword evidence="5" id="KW-0479">Metal-binding</keyword>
<keyword evidence="7" id="KW-0408">Iron</keyword>
<proteinExistence type="inferred from homology"/>
<dbReference type="Proteomes" id="UP000215914">
    <property type="component" value="Unassembled WGS sequence"/>
</dbReference>
<keyword evidence="6 10" id="KW-0560">Oxidoreductase</keyword>
<sequence length="312" mass="36422">MTDFQSYLFLLSHMADLHHLYSSILQIYPCQISSSTKPLSPSHHWTSPSSCVVVCSPETAKEFLKTYENAYLDCPRNSATIYLTYGSKYFAFTPYEPYWKFMKKIVMSQLLNGAIVDSLIQVRQDEINRFIKSLSRKASMWEAINLNAELVKVTNNLISRILLSERCSENAGEADNIRKLIFEITDVLGTFKLPDYIWLFKSLDLQGFGKRVKDFHRRFDVLVEKIIKEHEAARTQGLQSQEKDLLNITGYRRRRKNRDKFHQREHQSLHSGNNKAVIYPYTYTSVVSSGEYRFFWRVGTIWVGQKNDDKII</sequence>
<evidence type="ECO:0000256" key="3">
    <source>
        <dbReference type="ARBA" id="ARBA00010617"/>
    </source>
</evidence>
<evidence type="ECO:0000256" key="6">
    <source>
        <dbReference type="ARBA" id="ARBA00023002"/>
    </source>
</evidence>
<dbReference type="AlphaFoldDB" id="A0A9K3HCN1"/>
<dbReference type="InterPro" id="IPR036396">
    <property type="entry name" value="Cyt_P450_sf"/>
</dbReference>
<comment type="similarity">
    <text evidence="3">Belongs to the cytochrome P450 family.</text>
</comment>
<dbReference type="SUPFAM" id="SSF48264">
    <property type="entry name" value="Cytochrome P450"/>
    <property type="match status" value="1"/>
</dbReference>
<evidence type="ECO:0000256" key="1">
    <source>
        <dbReference type="ARBA" id="ARBA00001971"/>
    </source>
</evidence>